<dbReference type="CDD" id="cd06558">
    <property type="entry name" value="crotonase-like"/>
    <property type="match status" value="1"/>
</dbReference>
<sequence length="265" mass="28622">MSWTNAYQHLSFLRNGRVLTIVMNRPEVKNAANVRMHRELSTVFSDAQRDPDSDILVLTGAGDAFSSGGDIRSMVDKIADRTLWNDTVDEARALFYSILDLQKPLIARVNGAATGLGATLAVYADISIAAESAVIGDPHVKVGLAAGDGGALMWPMLVGFQRAKELLFLGDNLSATEAAKLGLVTHAVPDDELDARIDALTARLQKMPPVALRGTKRAINHTLKQLALATFEFGVSLETQSQLTQDHAEAVNAFVEKRKPAFTGR</sequence>
<dbReference type="EMBL" id="JAVDWE010000017">
    <property type="protein sequence ID" value="MDR7096939.1"/>
    <property type="molecule type" value="Genomic_DNA"/>
</dbReference>
<dbReference type="EC" id="4.2.1.17" evidence="3"/>
<keyword evidence="4" id="KW-1185">Reference proteome</keyword>
<dbReference type="PANTHER" id="PTHR11941">
    <property type="entry name" value="ENOYL-COA HYDRATASE-RELATED"/>
    <property type="match status" value="1"/>
</dbReference>
<dbReference type="Proteomes" id="UP001265550">
    <property type="component" value="Unassembled WGS sequence"/>
</dbReference>
<dbReference type="InterPro" id="IPR029045">
    <property type="entry name" value="ClpP/crotonase-like_dom_sf"/>
</dbReference>
<evidence type="ECO:0000256" key="1">
    <source>
        <dbReference type="ARBA" id="ARBA00005254"/>
    </source>
</evidence>
<accession>A0ABU1VHI0</accession>
<reference evidence="3 4" key="1">
    <citation type="submission" date="2023-07" db="EMBL/GenBank/DDBJ databases">
        <title>Sorghum-associated microbial communities from plants grown in Nebraska, USA.</title>
        <authorList>
            <person name="Schachtman D."/>
        </authorList>
    </citation>
    <scope>NUCLEOTIDE SEQUENCE [LARGE SCALE GENOMIC DNA]</scope>
    <source>
        <strain evidence="3 4">BE240</strain>
    </source>
</reference>
<dbReference type="SUPFAM" id="SSF52096">
    <property type="entry name" value="ClpP/crotonase"/>
    <property type="match status" value="1"/>
</dbReference>
<dbReference type="Pfam" id="PF00378">
    <property type="entry name" value="ECH_1"/>
    <property type="match status" value="1"/>
</dbReference>
<dbReference type="Gene3D" id="3.90.226.10">
    <property type="entry name" value="2-enoyl-CoA Hydratase, Chain A, domain 1"/>
    <property type="match status" value="1"/>
</dbReference>
<dbReference type="InterPro" id="IPR014748">
    <property type="entry name" value="Enoyl-CoA_hydra_C"/>
</dbReference>
<dbReference type="PANTHER" id="PTHR11941:SF54">
    <property type="entry name" value="ENOYL-COA HYDRATASE, MITOCHONDRIAL"/>
    <property type="match status" value="1"/>
</dbReference>
<evidence type="ECO:0000313" key="4">
    <source>
        <dbReference type="Proteomes" id="UP001265550"/>
    </source>
</evidence>
<organism evidence="3 4">
    <name type="scientific">Hydrogenophaga laconesensis</name>
    <dbReference type="NCBI Taxonomy" id="1805971"/>
    <lineage>
        <taxon>Bacteria</taxon>
        <taxon>Pseudomonadati</taxon>
        <taxon>Pseudomonadota</taxon>
        <taxon>Betaproteobacteria</taxon>
        <taxon>Burkholderiales</taxon>
        <taxon>Comamonadaceae</taxon>
        <taxon>Hydrogenophaga</taxon>
    </lineage>
</organism>
<name>A0ABU1VHI0_9BURK</name>
<comment type="caution">
    <text evidence="3">The sequence shown here is derived from an EMBL/GenBank/DDBJ whole genome shotgun (WGS) entry which is preliminary data.</text>
</comment>
<dbReference type="RefSeq" id="WP_204735229.1">
    <property type="nucleotide sequence ID" value="NZ_JAVDWE010000017.1"/>
</dbReference>
<evidence type="ECO:0000313" key="3">
    <source>
        <dbReference type="EMBL" id="MDR7096939.1"/>
    </source>
</evidence>
<dbReference type="InterPro" id="IPR001753">
    <property type="entry name" value="Enoyl-CoA_hydra/iso"/>
</dbReference>
<protein>
    <submittedName>
        <fullName evidence="3">Enoyl-CoA hydratase</fullName>
        <ecNumber evidence="3">4.2.1.17</ecNumber>
    </submittedName>
</protein>
<proteinExistence type="inferred from homology"/>
<dbReference type="GO" id="GO:0004300">
    <property type="term" value="F:enoyl-CoA hydratase activity"/>
    <property type="evidence" value="ECO:0007669"/>
    <property type="project" value="UniProtKB-EC"/>
</dbReference>
<keyword evidence="2 3" id="KW-0456">Lyase</keyword>
<dbReference type="Gene3D" id="1.10.12.10">
    <property type="entry name" value="Lyase 2-enoyl-coa Hydratase, Chain A, domain 2"/>
    <property type="match status" value="1"/>
</dbReference>
<comment type="similarity">
    <text evidence="1">Belongs to the enoyl-CoA hydratase/isomerase family.</text>
</comment>
<gene>
    <name evidence="3" type="ORF">J2X09_004696</name>
</gene>
<evidence type="ECO:0000256" key="2">
    <source>
        <dbReference type="ARBA" id="ARBA00023239"/>
    </source>
</evidence>